<dbReference type="EMBL" id="MPDP01000257">
    <property type="protein sequence ID" value="KAK1467666.1"/>
    <property type="molecule type" value="Genomic_DNA"/>
</dbReference>
<feature type="compositionally biased region" description="Acidic residues" evidence="1">
    <location>
        <begin position="388"/>
        <end position="397"/>
    </location>
</feature>
<feature type="compositionally biased region" description="Polar residues" evidence="1">
    <location>
        <begin position="22"/>
        <end position="31"/>
    </location>
</feature>
<feature type="region of interest" description="Disordered" evidence="1">
    <location>
        <begin position="353"/>
        <end position="406"/>
    </location>
</feature>
<dbReference type="PANTHER" id="PTHR38166">
    <property type="entry name" value="C2H2-TYPE DOMAIN-CONTAINING PROTEIN-RELATED"/>
    <property type="match status" value="1"/>
</dbReference>
<dbReference type="Proteomes" id="UP001239213">
    <property type="component" value="Unassembled WGS sequence"/>
</dbReference>
<name>A0AAI9V1G7_9PEZI</name>
<evidence type="ECO:0008006" key="4">
    <source>
        <dbReference type="Google" id="ProtNLM"/>
    </source>
</evidence>
<evidence type="ECO:0000256" key="1">
    <source>
        <dbReference type="SAM" id="MobiDB-lite"/>
    </source>
</evidence>
<comment type="caution">
    <text evidence="2">The sequence shown here is derived from an EMBL/GenBank/DDBJ whole genome shotgun (WGS) entry which is preliminary data.</text>
</comment>
<dbReference type="AlphaFoldDB" id="A0AAI9V1G7"/>
<proteinExistence type="predicted"/>
<feature type="compositionally biased region" description="Basic and acidic residues" evidence="1">
    <location>
        <begin position="105"/>
        <end position="127"/>
    </location>
</feature>
<sequence>MEVLQMCDQPTAWSSGNESLQEIMKMSSSRSAAYEGQKRIRRRKSQPVNTSTTSHHPHRTVLLPNSGYYNTHKGAAESRTSTANTKVEFSATSSETPKQNSSPSDTDRPPPGDRESDPPGDPKKREVGAGTRSTPRLFACPFRKYDPVRYGSCSKTVSCGFSTIHSLKRHLLRQEHPVDPSGTRTGFVTRRQTPGTALERSCGPSDIRLEPAIETASVSAGLSPPKAAAIRGYCKKNASEEWYRIWDIIFPNVPRPASPYVGSHGHMDNLDKHQPSNSKLDLVDIRRRLVSIFDADAAESSGDTEPLINDASSVPSSAALKETKSFRNMSDLVLGALQILEARLEIVQCQKITRPGGGKTPTTNIETHAGSKKQKSQGSRQDGTYPPNDDDPDDSGPEGDHDNSVENTEDKFLACPLLRKDPEQYAACAMLRLRRIRDVKQHMRRGHSPSAYYCPICWKTFRGTEDRDRHIVERSCDAPAVPGPPWITQEQATLLEGRVSNGPTEDQWFSVWDIVCPGLPHPTPAFCFLGRMVEDISAMRRERWEEEGRHIVEDLVSQQEALLQQPLTEESRNLVLRCIIDAVSHVLEQPDVTRAGRIRWEPARSETSNPSPRFRHGLMSFSGTILTQSDIRLWRCKTTFFRITTLTSPIRILIPKECNQAGSPQPLSGSQ</sequence>
<dbReference type="PANTHER" id="PTHR38166:SF1">
    <property type="entry name" value="C2H2-TYPE DOMAIN-CONTAINING PROTEIN"/>
    <property type="match status" value="1"/>
</dbReference>
<reference evidence="2" key="1">
    <citation type="submission" date="2016-11" db="EMBL/GenBank/DDBJ databases">
        <title>The genome sequence of Colletotrichum cuscutae.</title>
        <authorList>
            <person name="Baroncelli R."/>
        </authorList>
    </citation>
    <scope>NUCLEOTIDE SEQUENCE</scope>
    <source>
        <strain evidence="2">IMI 304802</strain>
    </source>
</reference>
<evidence type="ECO:0000313" key="2">
    <source>
        <dbReference type="EMBL" id="KAK1467666.1"/>
    </source>
</evidence>
<feature type="region of interest" description="Disordered" evidence="1">
    <location>
        <begin position="176"/>
        <end position="205"/>
    </location>
</feature>
<feature type="compositionally biased region" description="Polar residues" evidence="1">
    <location>
        <begin position="182"/>
        <end position="195"/>
    </location>
</feature>
<accession>A0AAI9V1G7</accession>
<feature type="region of interest" description="Disordered" evidence="1">
    <location>
        <begin position="22"/>
        <end position="132"/>
    </location>
</feature>
<organism evidence="2 3">
    <name type="scientific">Colletotrichum cuscutae</name>
    <dbReference type="NCBI Taxonomy" id="1209917"/>
    <lineage>
        <taxon>Eukaryota</taxon>
        <taxon>Fungi</taxon>
        <taxon>Dikarya</taxon>
        <taxon>Ascomycota</taxon>
        <taxon>Pezizomycotina</taxon>
        <taxon>Sordariomycetes</taxon>
        <taxon>Hypocreomycetidae</taxon>
        <taxon>Glomerellales</taxon>
        <taxon>Glomerellaceae</taxon>
        <taxon>Colletotrichum</taxon>
        <taxon>Colletotrichum acutatum species complex</taxon>
    </lineage>
</organism>
<keyword evidence="3" id="KW-1185">Reference proteome</keyword>
<feature type="compositionally biased region" description="Polar residues" evidence="1">
    <location>
        <begin position="78"/>
        <end position="104"/>
    </location>
</feature>
<evidence type="ECO:0000313" key="3">
    <source>
        <dbReference type="Proteomes" id="UP001239213"/>
    </source>
</evidence>
<protein>
    <recommendedName>
        <fullName evidence="4">C2H2-type domain-containing protein</fullName>
    </recommendedName>
</protein>
<gene>
    <name evidence="2" type="ORF">CCUS01_07197</name>
</gene>